<organism evidence="11 12">
    <name type="scientific">Rhodopseudomonas palustris (strain BisB5)</name>
    <dbReference type="NCBI Taxonomy" id="316057"/>
    <lineage>
        <taxon>Bacteria</taxon>
        <taxon>Pseudomonadati</taxon>
        <taxon>Pseudomonadota</taxon>
        <taxon>Alphaproteobacteria</taxon>
        <taxon>Hyphomicrobiales</taxon>
        <taxon>Nitrobacteraceae</taxon>
        <taxon>Rhodopseudomonas</taxon>
    </lineage>
</organism>
<feature type="binding site" evidence="10">
    <location>
        <position position="385"/>
    </location>
    <ligand>
        <name>substrate</name>
    </ligand>
</feature>
<dbReference type="PANTHER" id="PTHR42684">
    <property type="entry name" value="ADENOSYLMETHIONINE-8-AMINO-7-OXONONANOATE AMINOTRANSFERASE"/>
    <property type="match status" value="1"/>
</dbReference>
<comment type="subcellular location">
    <subcellularLocation>
        <location evidence="10">Cytoplasm</location>
    </subcellularLocation>
</comment>
<accession>Q130N4</accession>
<comment type="similarity">
    <text evidence="10">Belongs to the class-III pyridoxal-phosphate-dependent aminotransferase family. BioA subfamily.</text>
</comment>
<dbReference type="InterPro" id="IPR005814">
    <property type="entry name" value="Aminotrans_3"/>
</dbReference>
<dbReference type="EMBL" id="CP000283">
    <property type="protein sequence ID" value="ABE41455.1"/>
    <property type="molecule type" value="Genomic_DNA"/>
</dbReference>
<keyword evidence="3" id="KW-0028">Amino-acid biosynthesis</keyword>
<feature type="binding site" evidence="10">
    <location>
        <position position="261"/>
    </location>
    <ligand>
        <name>substrate</name>
    </ligand>
</feature>
<evidence type="ECO:0000313" key="11">
    <source>
        <dbReference type="EMBL" id="ABE41455.1"/>
    </source>
</evidence>
<dbReference type="PANTHER" id="PTHR42684:SF3">
    <property type="entry name" value="ADENOSYLMETHIONINE-8-AMINO-7-OXONONANOATE AMINOTRANSFERASE"/>
    <property type="match status" value="1"/>
</dbReference>
<evidence type="ECO:0000256" key="1">
    <source>
        <dbReference type="ARBA" id="ARBA00001933"/>
    </source>
</evidence>
<keyword evidence="10" id="KW-0963">Cytoplasm</keyword>
<evidence type="ECO:0000256" key="8">
    <source>
        <dbReference type="ARBA" id="ARBA00022898"/>
    </source>
</evidence>
<dbReference type="Proteomes" id="UP000001818">
    <property type="component" value="Chromosome"/>
</dbReference>
<evidence type="ECO:0000256" key="7">
    <source>
        <dbReference type="ARBA" id="ARBA00022756"/>
    </source>
</evidence>
<feature type="binding site" evidence="10">
    <location>
        <begin position="106"/>
        <end position="107"/>
    </location>
    <ligand>
        <name>pyridoxal 5'-phosphate</name>
        <dbReference type="ChEBI" id="CHEBI:597326"/>
    </ligand>
</feature>
<dbReference type="UniPathway" id="UPA00078">
    <property type="reaction ID" value="UER00160"/>
</dbReference>
<dbReference type="GO" id="GO:0030170">
    <property type="term" value="F:pyridoxal phosphate binding"/>
    <property type="evidence" value="ECO:0007669"/>
    <property type="project" value="UniProtKB-UniRule"/>
</dbReference>
<keyword evidence="7 10" id="KW-0093">Biotin biosynthesis</keyword>
<dbReference type="InterPro" id="IPR005815">
    <property type="entry name" value="BioA"/>
</dbReference>
<dbReference type="eggNOG" id="COG0161">
    <property type="taxonomic scope" value="Bacteria"/>
</dbReference>
<dbReference type="Gene3D" id="3.40.640.10">
    <property type="entry name" value="Type I PLP-dependent aspartate aminotransferase-like (Major domain)"/>
    <property type="match status" value="1"/>
</dbReference>
<feature type="site" description="Participates in the substrate recognition with KAPA and in a stacking interaction with the adenine ring of SAM" evidence="10">
    <location>
        <position position="11"/>
    </location>
</feature>
<name>Q130N4_RHOPS</name>
<dbReference type="HOGENOM" id="CLU_016922_4_3_5"/>
<dbReference type="EC" id="2.6.1.62" evidence="10"/>
<dbReference type="GO" id="GO:0005737">
    <property type="term" value="C:cytoplasm"/>
    <property type="evidence" value="ECO:0007669"/>
    <property type="project" value="UniProtKB-SubCell"/>
</dbReference>
<feature type="binding site" evidence="10">
    <location>
        <position position="232"/>
    </location>
    <ligand>
        <name>pyridoxal 5'-phosphate</name>
        <dbReference type="ChEBI" id="CHEBI:597326"/>
    </ligand>
</feature>
<feature type="binding site" evidence="10">
    <location>
        <position position="138"/>
    </location>
    <ligand>
        <name>substrate</name>
    </ligand>
</feature>
<keyword evidence="3" id="KW-0055">Arginine biosynthesis</keyword>
<dbReference type="BioCyc" id="RPAL316057:RPD_RS21310-MONOMER"/>
<dbReference type="Gene3D" id="3.90.1150.10">
    <property type="entry name" value="Aspartate Aminotransferase, domain 1"/>
    <property type="match status" value="1"/>
</dbReference>
<keyword evidence="4 10" id="KW-0032">Aminotransferase</keyword>
<evidence type="ECO:0000256" key="10">
    <source>
        <dbReference type="HAMAP-Rule" id="MF_00834"/>
    </source>
</evidence>
<comment type="subunit">
    <text evidence="10">Homodimer.</text>
</comment>
<proteinExistence type="inferred from homology"/>
<keyword evidence="8 10" id="KW-0663">Pyridoxal phosphate</keyword>
<dbReference type="GO" id="GO:0009102">
    <property type="term" value="P:biotin biosynthetic process"/>
    <property type="evidence" value="ECO:0007669"/>
    <property type="project" value="UniProtKB-UniRule"/>
</dbReference>
<keyword evidence="6 10" id="KW-0949">S-adenosyl-L-methionine</keyword>
<dbReference type="NCBIfam" id="NF004624">
    <property type="entry name" value="PRK05964.1"/>
    <property type="match status" value="1"/>
</dbReference>
<evidence type="ECO:0000256" key="4">
    <source>
        <dbReference type="ARBA" id="ARBA00022576"/>
    </source>
</evidence>
<evidence type="ECO:0000256" key="9">
    <source>
        <dbReference type="ARBA" id="ARBA00048449"/>
    </source>
</evidence>
<dbReference type="HAMAP" id="MF_00834">
    <property type="entry name" value="BioA"/>
    <property type="match status" value="1"/>
</dbReference>
<feature type="binding site" evidence="10">
    <location>
        <begin position="296"/>
        <end position="297"/>
    </location>
    <ligand>
        <name>pyridoxal 5'-phosphate</name>
        <dbReference type="ChEBI" id="CHEBI:597326"/>
    </ligand>
</feature>
<feature type="modified residue" description="N6-(pyridoxal phosphate)lysine" evidence="10">
    <location>
        <position position="261"/>
    </location>
</feature>
<reference evidence="11 12" key="1">
    <citation type="submission" date="2006-03" db="EMBL/GenBank/DDBJ databases">
        <title>Complete sequence of Rhodopseudomonas palustris BisB5.</title>
        <authorList>
            <consortium name="US DOE Joint Genome Institute"/>
            <person name="Copeland A."/>
            <person name="Lucas S."/>
            <person name="Lapidus A."/>
            <person name="Barry K."/>
            <person name="Detter J.C."/>
            <person name="Glavina del Rio T."/>
            <person name="Hammon N."/>
            <person name="Israni S."/>
            <person name="Dalin E."/>
            <person name="Tice H."/>
            <person name="Pitluck S."/>
            <person name="Chain P."/>
            <person name="Malfatti S."/>
            <person name="Shin M."/>
            <person name="Vergez L."/>
            <person name="Schmutz J."/>
            <person name="Larimer F."/>
            <person name="Land M."/>
            <person name="Hauser L."/>
            <person name="Pelletier D.A."/>
            <person name="Kyrpides N."/>
            <person name="Lykidis A."/>
            <person name="Oda Y."/>
            <person name="Harwood C.S."/>
            <person name="Richardson P."/>
        </authorList>
    </citation>
    <scope>NUCLEOTIDE SEQUENCE [LARGE SCALE GENOMIC DNA]</scope>
    <source>
        <strain evidence="11 12">BisB5</strain>
    </source>
</reference>
<dbReference type="KEGG" id="rpd:RPD_4238"/>
<feature type="binding site" evidence="10">
    <location>
        <position position="46"/>
    </location>
    <ligand>
        <name>substrate</name>
    </ligand>
</feature>
<sequence length="419" mass="46042">MKSTSPVWHPFTQHAVQPEATLIARGEGAWLETADGRRIFDAISSWWVVTHGHRHPHIVRAIKDQADRLDQVIFAGFTHAPAEQLARRLVAITPPELDYVFFSDSGSTSVEVALKMALGFWRHRGENRSRILALQDAYHGDTIGGMSVGERGVFNAPYDPLLFQVDRLPFPSADHEQATLDALQTACRNGGIAALIVEPLILGAGGMLIYPPWVLAEMKRICQAHGVLFIADEVMTGWGRTGTLFACEQAGITPDIACYSKGLTGGSLPLAVTLCRADIFDAHYSTDRTRTFFHSSSYTANPIACAAALANLEIWDTEPVMERITRLASWHATRLDRFRDDRRFKNVRQIGTIAALDVVAGDAGYMANIGPSLHQSFRERGLLVRPLGNTIYLMPPYCSSEADLDLVYDAIGEIADGIG</sequence>
<comment type="cofactor">
    <cofactor evidence="1 10">
        <name>pyridoxal 5'-phosphate</name>
        <dbReference type="ChEBI" id="CHEBI:597326"/>
    </cofactor>
</comment>
<dbReference type="InterPro" id="IPR015421">
    <property type="entry name" value="PyrdxlP-dep_Trfase_major"/>
</dbReference>
<dbReference type="Pfam" id="PF00202">
    <property type="entry name" value="Aminotran_3"/>
    <property type="match status" value="1"/>
</dbReference>
<dbReference type="InterPro" id="IPR015424">
    <property type="entry name" value="PyrdxlP-dep_Trfase"/>
</dbReference>
<dbReference type="AlphaFoldDB" id="Q130N4"/>
<dbReference type="SUPFAM" id="SSF53383">
    <property type="entry name" value="PLP-dependent transferases"/>
    <property type="match status" value="1"/>
</dbReference>
<evidence type="ECO:0000256" key="3">
    <source>
        <dbReference type="ARBA" id="ARBA00022571"/>
    </source>
</evidence>
<comment type="function">
    <text evidence="10">Catalyzes the transfer of the alpha-amino group from S-adenosyl-L-methionine (SAM) to 7-keto-8-aminopelargonic acid (KAPA) to form 7,8-diaminopelargonic acid (DAPA). It is the only aminotransferase known to utilize SAM as an amino donor.</text>
</comment>
<dbReference type="GO" id="GO:0004015">
    <property type="term" value="F:adenosylmethionine-8-amino-7-oxononanoate transaminase activity"/>
    <property type="evidence" value="ECO:0007669"/>
    <property type="project" value="UniProtKB-UniRule"/>
</dbReference>
<evidence type="ECO:0000256" key="2">
    <source>
        <dbReference type="ARBA" id="ARBA00005063"/>
    </source>
</evidence>
<comment type="catalytic activity">
    <reaction evidence="9 10">
        <text>(8S)-8-amino-7-oxononanoate + S-adenosyl-L-methionine = S-adenosyl-4-methylsulfanyl-2-oxobutanoate + (7R,8S)-7,8-diammoniononanoate</text>
        <dbReference type="Rhea" id="RHEA:16861"/>
        <dbReference type="ChEBI" id="CHEBI:16490"/>
        <dbReference type="ChEBI" id="CHEBI:59789"/>
        <dbReference type="ChEBI" id="CHEBI:149468"/>
        <dbReference type="ChEBI" id="CHEBI:149469"/>
        <dbReference type="EC" id="2.6.1.62"/>
    </reaction>
</comment>
<evidence type="ECO:0000313" key="12">
    <source>
        <dbReference type="Proteomes" id="UP000001818"/>
    </source>
</evidence>
<dbReference type="GO" id="GO:0006526">
    <property type="term" value="P:L-arginine biosynthetic process"/>
    <property type="evidence" value="ECO:0007669"/>
    <property type="project" value="UniProtKB-KW"/>
</dbReference>
<feature type="binding site" evidence="10">
    <location>
        <position position="295"/>
    </location>
    <ligand>
        <name>substrate</name>
    </ligand>
</feature>
<dbReference type="GO" id="GO:0004141">
    <property type="term" value="F:dethiobiotin synthase activity"/>
    <property type="evidence" value="ECO:0007669"/>
    <property type="project" value="TreeGrafter"/>
</dbReference>
<evidence type="ECO:0000256" key="5">
    <source>
        <dbReference type="ARBA" id="ARBA00022679"/>
    </source>
</evidence>
<dbReference type="FunFam" id="3.40.640.10:FF:000004">
    <property type="entry name" value="Acetylornithine aminotransferase"/>
    <property type="match status" value="1"/>
</dbReference>
<keyword evidence="5 10" id="KW-0808">Transferase</keyword>
<dbReference type="STRING" id="316057.RPD_4238"/>
<dbReference type="InterPro" id="IPR015422">
    <property type="entry name" value="PyrdxlP-dep_Trfase_small"/>
</dbReference>
<comment type="pathway">
    <text evidence="2 10">Cofactor biosynthesis; biotin biosynthesis; 7,8-diaminononanoate from 8-amino-7-oxononanoate (SAM route): step 1/1.</text>
</comment>
<gene>
    <name evidence="10" type="primary">bioA</name>
    <name evidence="11" type="ordered locus">RPD_4238</name>
</gene>
<dbReference type="CDD" id="cd00610">
    <property type="entry name" value="OAT_like"/>
    <property type="match status" value="1"/>
</dbReference>
<dbReference type="NCBIfam" id="TIGR00508">
    <property type="entry name" value="bioA"/>
    <property type="match status" value="1"/>
</dbReference>
<protein>
    <recommendedName>
        <fullName evidence="10">Adenosylmethionine-8-amino-7-oxononanoate aminotransferase</fullName>
        <ecNumber evidence="10">2.6.1.62</ecNumber>
    </recommendedName>
    <alternativeName>
        <fullName evidence="10">7,8-diamino-pelargonic acid aminotransferase</fullName>
        <shortName evidence="10">DAPA AT</shortName>
        <shortName evidence="10">DAPA aminotransferase</shortName>
    </alternativeName>
    <alternativeName>
        <fullName evidence="10">7,8-diaminononanoate synthase</fullName>
        <shortName evidence="10">DANS</shortName>
    </alternativeName>
    <alternativeName>
        <fullName evidence="10">Diaminopelargonic acid synthase</fullName>
    </alternativeName>
</protein>
<evidence type="ECO:0000256" key="6">
    <source>
        <dbReference type="ARBA" id="ARBA00022691"/>
    </source>
</evidence>